<evidence type="ECO:0000259" key="2">
    <source>
        <dbReference type="PROSITE" id="PS51406"/>
    </source>
</evidence>
<evidence type="ECO:0000313" key="4">
    <source>
        <dbReference type="Proteomes" id="UP001164746"/>
    </source>
</evidence>
<dbReference type="InterPro" id="IPR036056">
    <property type="entry name" value="Fibrinogen-like_C"/>
</dbReference>
<feature type="domain" description="Fibrinogen C-terminal" evidence="2">
    <location>
        <begin position="57"/>
        <end position="248"/>
    </location>
</feature>
<proteinExistence type="predicted"/>
<dbReference type="PANTHER" id="PTHR19143">
    <property type="entry name" value="FIBRINOGEN/TENASCIN/ANGIOPOEITIN"/>
    <property type="match status" value="1"/>
</dbReference>
<dbReference type="PROSITE" id="PS00514">
    <property type="entry name" value="FIBRINOGEN_C_1"/>
    <property type="match status" value="1"/>
</dbReference>
<dbReference type="InterPro" id="IPR020837">
    <property type="entry name" value="Fibrinogen_CS"/>
</dbReference>
<dbReference type="SUPFAM" id="SSF56496">
    <property type="entry name" value="Fibrinogen C-terminal domain-like"/>
    <property type="match status" value="1"/>
</dbReference>
<name>A0ABY7G719_MYAAR</name>
<dbReference type="InterPro" id="IPR014716">
    <property type="entry name" value="Fibrinogen_a/b/g_C_1"/>
</dbReference>
<dbReference type="InterPro" id="IPR002181">
    <property type="entry name" value="Fibrinogen_a/b/g_C_dom"/>
</dbReference>
<evidence type="ECO:0000256" key="1">
    <source>
        <dbReference type="ARBA" id="ARBA00023157"/>
    </source>
</evidence>
<dbReference type="Gene3D" id="3.90.215.10">
    <property type="entry name" value="Gamma Fibrinogen, chain A, domain 1"/>
    <property type="match status" value="2"/>
</dbReference>
<accession>A0ABY7G719</accession>
<protein>
    <submittedName>
        <fullName evidence="3">FBCDB-like protein</fullName>
    </submittedName>
</protein>
<dbReference type="InterPro" id="IPR050373">
    <property type="entry name" value="Fibrinogen_C-term_domain"/>
</dbReference>
<organism evidence="3 4">
    <name type="scientific">Mya arenaria</name>
    <name type="common">Soft-shell clam</name>
    <dbReference type="NCBI Taxonomy" id="6604"/>
    <lineage>
        <taxon>Eukaryota</taxon>
        <taxon>Metazoa</taxon>
        <taxon>Spiralia</taxon>
        <taxon>Lophotrochozoa</taxon>
        <taxon>Mollusca</taxon>
        <taxon>Bivalvia</taxon>
        <taxon>Autobranchia</taxon>
        <taxon>Heteroconchia</taxon>
        <taxon>Euheterodonta</taxon>
        <taxon>Imparidentia</taxon>
        <taxon>Neoheterodontei</taxon>
        <taxon>Myida</taxon>
        <taxon>Myoidea</taxon>
        <taxon>Myidae</taxon>
        <taxon>Mya</taxon>
    </lineage>
</organism>
<reference evidence="3" key="1">
    <citation type="submission" date="2022-11" db="EMBL/GenBank/DDBJ databases">
        <title>Centuries of genome instability and evolution in soft-shell clam transmissible cancer (bioRxiv).</title>
        <authorList>
            <person name="Hart S.F.M."/>
            <person name="Yonemitsu M.A."/>
            <person name="Giersch R.M."/>
            <person name="Beal B.F."/>
            <person name="Arriagada G."/>
            <person name="Davis B.W."/>
            <person name="Ostrander E.A."/>
            <person name="Goff S.P."/>
            <person name="Metzger M.J."/>
        </authorList>
    </citation>
    <scope>NUCLEOTIDE SEQUENCE</scope>
    <source>
        <strain evidence="3">MELC-2E11</strain>
        <tissue evidence="3">Siphon/mantle</tissue>
    </source>
</reference>
<evidence type="ECO:0000313" key="3">
    <source>
        <dbReference type="EMBL" id="WAR29940.1"/>
    </source>
</evidence>
<sequence length="308" mass="34598">MEATATVNGILYRMGCQPSTMCSAQGLSPRIVSRFIEQPEQTNCHECCPGNLCNDHLCTRSIIRDCSDLLNSGRSWPSGVYTMDTWQTHTLVDVFCDMDTDGGGWTVFQHRVDGSLRYLNEITSRRKNTLRIELQTPNATRLYDVYEEFSVGPGSNYTLHDEVGSTYLFSPYHDGMAFTTYDHDMDQSSVSNCANDYHGAWWYKSCYNANLNGQYFVPGTHNGTGITYNSFKFLISLKENALKCYSCQNIKTPSKCNQTQKCTSGQVCSAQGHSPGIVGRFIEQPEQTTCHECCPGNLCNDHLYTRSI</sequence>
<dbReference type="PROSITE" id="PS51406">
    <property type="entry name" value="FIBRINOGEN_C_2"/>
    <property type="match status" value="1"/>
</dbReference>
<dbReference type="Proteomes" id="UP001164746">
    <property type="component" value="Chromosome 16"/>
</dbReference>
<keyword evidence="4" id="KW-1185">Reference proteome</keyword>
<dbReference type="Pfam" id="PF00147">
    <property type="entry name" value="Fibrinogen_C"/>
    <property type="match status" value="1"/>
</dbReference>
<dbReference type="NCBIfam" id="NF040941">
    <property type="entry name" value="GGGWT_bact"/>
    <property type="match status" value="1"/>
</dbReference>
<dbReference type="EMBL" id="CP111027">
    <property type="protein sequence ID" value="WAR29940.1"/>
    <property type="molecule type" value="Genomic_DNA"/>
</dbReference>
<keyword evidence="1" id="KW-1015">Disulfide bond</keyword>
<dbReference type="SMART" id="SM00186">
    <property type="entry name" value="FBG"/>
    <property type="match status" value="1"/>
</dbReference>
<feature type="non-terminal residue" evidence="3">
    <location>
        <position position="308"/>
    </location>
</feature>
<gene>
    <name evidence="3" type="ORF">MAR_003508</name>
</gene>